<feature type="compositionally biased region" description="Low complexity" evidence="1">
    <location>
        <begin position="234"/>
        <end position="265"/>
    </location>
</feature>
<feature type="compositionally biased region" description="Low complexity" evidence="1">
    <location>
        <begin position="209"/>
        <end position="223"/>
    </location>
</feature>
<dbReference type="RefSeq" id="WP_129001213.1">
    <property type="nucleotide sequence ID" value="NZ_SDHZ01000001.1"/>
</dbReference>
<name>A0A4Q1D873_9BACT</name>
<feature type="compositionally biased region" description="Polar residues" evidence="1">
    <location>
        <begin position="224"/>
        <end position="233"/>
    </location>
</feature>
<accession>A0A4Q1D873</accession>
<dbReference type="Proteomes" id="UP000290545">
    <property type="component" value="Unassembled WGS sequence"/>
</dbReference>
<dbReference type="AlphaFoldDB" id="A0A4Q1D873"/>
<reference evidence="3 4" key="1">
    <citation type="submission" date="2019-01" db="EMBL/GenBank/DDBJ databases">
        <title>Filimonas sp. strain TTM-71.</title>
        <authorList>
            <person name="Chen W.-M."/>
        </authorList>
    </citation>
    <scope>NUCLEOTIDE SEQUENCE [LARGE SCALE GENOMIC DNA]</scope>
    <source>
        <strain evidence="3 4">TTM-71</strain>
    </source>
</reference>
<evidence type="ECO:0000256" key="1">
    <source>
        <dbReference type="SAM" id="MobiDB-lite"/>
    </source>
</evidence>
<feature type="region of interest" description="Disordered" evidence="1">
    <location>
        <begin position="205"/>
        <end position="265"/>
    </location>
</feature>
<comment type="caution">
    <text evidence="3">The sequence shown here is derived from an EMBL/GenBank/DDBJ whole genome shotgun (WGS) entry which is preliminary data.</text>
</comment>
<feature type="chain" id="PRO_5020900802" description="Prolyl-tRNA synthetase" evidence="2">
    <location>
        <begin position="25"/>
        <end position="265"/>
    </location>
</feature>
<dbReference type="OrthoDB" id="681112at2"/>
<keyword evidence="4" id="KW-1185">Reference proteome</keyword>
<organism evidence="3 4">
    <name type="scientific">Filimonas effusa</name>
    <dbReference type="NCBI Taxonomy" id="2508721"/>
    <lineage>
        <taxon>Bacteria</taxon>
        <taxon>Pseudomonadati</taxon>
        <taxon>Bacteroidota</taxon>
        <taxon>Chitinophagia</taxon>
        <taxon>Chitinophagales</taxon>
        <taxon>Chitinophagaceae</taxon>
        <taxon>Filimonas</taxon>
    </lineage>
</organism>
<dbReference type="EMBL" id="SDHZ01000001">
    <property type="protein sequence ID" value="RXK85461.1"/>
    <property type="molecule type" value="Genomic_DNA"/>
</dbReference>
<evidence type="ECO:0008006" key="5">
    <source>
        <dbReference type="Google" id="ProtNLM"/>
    </source>
</evidence>
<feature type="signal peptide" evidence="2">
    <location>
        <begin position="1"/>
        <end position="24"/>
    </location>
</feature>
<proteinExistence type="predicted"/>
<evidence type="ECO:0000256" key="2">
    <source>
        <dbReference type="SAM" id="SignalP"/>
    </source>
</evidence>
<dbReference type="PROSITE" id="PS51257">
    <property type="entry name" value="PROKAR_LIPOPROTEIN"/>
    <property type="match status" value="1"/>
</dbReference>
<gene>
    <name evidence="3" type="ORF">ESB13_01155</name>
</gene>
<evidence type="ECO:0000313" key="3">
    <source>
        <dbReference type="EMBL" id="RXK85461.1"/>
    </source>
</evidence>
<evidence type="ECO:0000313" key="4">
    <source>
        <dbReference type="Proteomes" id="UP000290545"/>
    </source>
</evidence>
<protein>
    <recommendedName>
        <fullName evidence="5">Prolyl-tRNA synthetase</fullName>
    </recommendedName>
</protein>
<keyword evidence="2" id="KW-0732">Signal</keyword>
<sequence length="265" mass="29563">MKKKFLYLWAVAVVVLGGCTGAYKSSQTPDDVYYSPTKGGIGAAGEYDDYAASSDDRYLRMKVRDHYRWSGLDDYAYWNDSRYFFNDYGYGAGSFYNPGFYNGGFYNNHWVNNYYGAFGYGNPYYYNPYAGWYGFYGSNWNSWYNPYYTVIYYKNPETHRTLSQGSNLSAYGNRNYNNSNQLYRPAAKGSSSNYNNSNNFGGLVRKAFSGSNNSNNSGNSSGNWQQSNPSRTFSPGSPAPSSSAGGRSGGYNSSNGSSGARPSRN</sequence>